<comment type="caution">
    <text evidence="6">The sequence shown here is derived from an EMBL/GenBank/DDBJ whole genome shotgun (WGS) entry which is preliminary data.</text>
</comment>
<keyword evidence="2" id="KW-0694">RNA-binding</keyword>
<dbReference type="GO" id="GO:0003743">
    <property type="term" value="F:translation initiation factor activity"/>
    <property type="evidence" value="ECO:0007669"/>
    <property type="project" value="UniProtKB-UniRule"/>
</dbReference>
<evidence type="ECO:0000256" key="4">
    <source>
        <dbReference type="SAM" id="MobiDB-lite"/>
    </source>
</evidence>
<evidence type="ECO:0000256" key="3">
    <source>
        <dbReference type="PROSITE-ProRule" id="PRU00181"/>
    </source>
</evidence>
<feature type="domain" description="S1-like" evidence="5">
    <location>
        <begin position="8"/>
        <end position="96"/>
    </location>
</feature>
<dbReference type="EMBL" id="CAMAPF010000145">
    <property type="protein sequence ID" value="CAH9107769.1"/>
    <property type="molecule type" value="Genomic_DNA"/>
</dbReference>
<dbReference type="Gene3D" id="2.40.50.140">
    <property type="entry name" value="Nucleic acid-binding proteins"/>
    <property type="match status" value="1"/>
</dbReference>
<dbReference type="GO" id="GO:0005634">
    <property type="term" value="C:nucleus"/>
    <property type="evidence" value="ECO:0007669"/>
    <property type="project" value="TreeGrafter"/>
</dbReference>
<dbReference type="InterPro" id="IPR039294">
    <property type="entry name" value="EIF1AD"/>
</dbReference>
<dbReference type="Proteomes" id="UP001152523">
    <property type="component" value="Unassembled WGS sequence"/>
</dbReference>
<protein>
    <recommendedName>
        <fullName evidence="5">S1-like domain-containing protein</fullName>
    </recommendedName>
</protein>
<dbReference type="InterPro" id="IPR001253">
    <property type="entry name" value="TIF_eIF-1A"/>
</dbReference>
<comment type="similarity">
    <text evidence="1">Belongs to the EIF1AD family.</text>
</comment>
<evidence type="ECO:0000259" key="5">
    <source>
        <dbReference type="PROSITE" id="PS50832"/>
    </source>
</evidence>
<sequence>MQRGRKNLKRAVNEKTATLQQGQCIMQVVDLRGSNQIEVMDAKGDKSIAIFPAKFQKSMWIKRGNFVVVDESGREEAMGSGRKVGCTVAQVLYHDQVREYKKSPEWPDIFRSKAIEPPMQSLKKQTPQTCDVENSSDDDGLPPLEANTNRLIAFQSEQDTDLDSDSDS</sequence>
<dbReference type="PANTHER" id="PTHR21641">
    <property type="entry name" value="TRANSLATION INITIATION FACTOR-RELATED"/>
    <property type="match status" value="1"/>
</dbReference>
<feature type="compositionally biased region" description="Polar residues" evidence="4">
    <location>
        <begin position="122"/>
        <end position="133"/>
    </location>
</feature>
<name>A0AAV0DRN4_9ASTE</name>
<evidence type="ECO:0000313" key="6">
    <source>
        <dbReference type="EMBL" id="CAH9107769.1"/>
    </source>
</evidence>
<dbReference type="PANTHER" id="PTHR21641:SF0">
    <property type="entry name" value="RNA-BINDING PROTEIN EIF1AD-RELATED"/>
    <property type="match status" value="1"/>
</dbReference>
<dbReference type="InterPro" id="IPR006196">
    <property type="entry name" value="RNA-binding_domain_S1_IF1"/>
</dbReference>
<keyword evidence="7" id="KW-1185">Reference proteome</keyword>
<dbReference type="AlphaFoldDB" id="A0AAV0DRN4"/>
<dbReference type="SMART" id="SM00652">
    <property type="entry name" value="eIF1a"/>
    <property type="match status" value="1"/>
</dbReference>
<proteinExistence type="inferred from homology"/>
<accession>A0AAV0DRN4</accession>
<evidence type="ECO:0000256" key="2">
    <source>
        <dbReference type="ARBA" id="ARBA00022884"/>
    </source>
</evidence>
<dbReference type="PROSITE" id="PS50832">
    <property type="entry name" value="S1_IF1_TYPE"/>
    <property type="match status" value="1"/>
</dbReference>
<evidence type="ECO:0000313" key="7">
    <source>
        <dbReference type="Proteomes" id="UP001152523"/>
    </source>
</evidence>
<keyword evidence="3" id="KW-0648">Protein biosynthesis</keyword>
<keyword evidence="3" id="KW-0396">Initiation factor</keyword>
<dbReference type="SUPFAM" id="SSF50249">
    <property type="entry name" value="Nucleic acid-binding proteins"/>
    <property type="match status" value="1"/>
</dbReference>
<evidence type="ECO:0000256" key="1">
    <source>
        <dbReference type="ARBA" id="ARBA00007340"/>
    </source>
</evidence>
<feature type="region of interest" description="Disordered" evidence="4">
    <location>
        <begin position="117"/>
        <end position="148"/>
    </location>
</feature>
<dbReference type="Pfam" id="PF01176">
    <property type="entry name" value="eIF-1a"/>
    <property type="match status" value="1"/>
</dbReference>
<reference evidence="6" key="1">
    <citation type="submission" date="2022-07" db="EMBL/GenBank/DDBJ databases">
        <authorList>
            <person name="Macas J."/>
            <person name="Novak P."/>
            <person name="Neumann P."/>
        </authorList>
    </citation>
    <scope>NUCLEOTIDE SEQUENCE</scope>
</reference>
<dbReference type="InterPro" id="IPR012340">
    <property type="entry name" value="NA-bd_OB-fold"/>
</dbReference>
<dbReference type="GO" id="GO:0003723">
    <property type="term" value="F:RNA binding"/>
    <property type="evidence" value="ECO:0007669"/>
    <property type="project" value="UniProtKB-KW"/>
</dbReference>
<organism evidence="6 7">
    <name type="scientific">Cuscuta epithymum</name>
    <dbReference type="NCBI Taxonomy" id="186058"/>
    <lineage>
        <taxon>Eukaryota</taxon>
        <taxon>Viridiplantae</taxon>
        <taxon>Streptophyta</taxon>
        <taxon>Embryophyta</taxon>
        <taxon>Tracheophyta</taxon>
        <taxon>Spermatophyta</taxon>
        <taxon>Magnoliopsida</taxon>
        <taxon>eudicotyledons</taxon>
        <taxon>Gunneridae</taxon>
        <taxon>Pentapetalae</taxon>
        <taxon>asterids</taxon>
        <taxon>lamiids</taxon>
        <taxon>Solanales</taxon>
        <taxon>Convolvulaceae</taxon>
        <taxon>Cuscuteae</taxon>
        <taxon>Cuscuta</taxon>
        <taxon>Cuscuta subgen. Cuscuta</taxon>
    </lineage>
</organism>
<gene>
    <name evidence="6" type="ORF">CEPIT_LOCUS18115</name>
</gene>